<dbReference type="Gene3D" id="3.90.79.10">
    <property type="entry name" value="Nucleoside Triphosphate Pyrophosphohydrolase"/>
    <property type="match status" value="1"/>
</dbReference>
<dbReference type="SUPFAM" id="SSF55811">
    <property type="entry name" value="Nudix"/>
    <property type="match status" value="1"/>
</dbReference>
<evidence type="ECO:0000256" key="2">
    <source>
        <dbReference type="ARBA" id="ARBA00001946"/>
    </source>
</evidence>
<dbReference type="EMBL" id="FQUU01000003">
    <property type="protein sequence ID" value="SHE66398.1"/>
    <property type="molecule type" value="Genomic_DNA"/>
</dbReference>
<feature type="domain" description="Nudix hydrolase" evidence="11">
    <location>
        <begin position="42"/>
        <end position="181"/>
    </location>
</feature>
<dbReference type="NCBIfam" id="TIGR00052">
    <property type="entry name" value="nudix-type nucleoside diphosphatase, YffH/AdpP family"/>
    <property type="match status" value="1"/>
</dbReference>
<proteinExistence type="inferred from homology"/>
<dbReference type="Pfam" id="PF00293">
    <property type="entry name" value="NUDIX"/>
    <property type="match status" value="1"/>
</dbReference>
<dbReference type="CDD" id="cd24157">
    <property type="entry name" value="NUDIX_GDPMK"/>
    <property type="match status" value="1"/>
</dbReference>
<evidence type="ECO:0000313" key="13">
    <source>
        <dbReference type="Proteomes" id="UP000184048"/>
    </source>
</evidence>
<keyword evidence="9" id="KW-0479">Metal-binding</keyword>
<feature type="binding site" evidence="9">
    <location>
        <position position="103"/>
    </location>
    <ligand>
        <name>Mg(2+)</name>
        <dbReference type="ChEBI" id="CHEBI:18420"/>
        <label>1</label>
    </ligand>
</feature>
<keyword evidence="9" id="KW-0460">Magnesium</keyword>
<dbReference type="PROSITE" id="PS51462">
    <property type="entry name" value="NUDIX"/>
    <property type="match status" value="1"/>
</dbReference>
<comment type="subunit">
    <text evidence="4">Homodimer.</text>
</comment>
<name>A0A1M4VC28_9BACT</name>
<dbReference type="PROSITE" id="PS00893">
    <property type="entry name" value="NUDIX_BOX"/>
    <property type="match status" value="1"/>
</dbReference>
<evidence type="ECO:0000256" key="5">
    <source>
        <dbReference type="ARBA" id="ARBA00016377"/>
    </source>
</evidence>
<dbReference type="STRING" id="1121884.SAMN02745131_00804"/>
<gene>
    <name evidence="12" type="ORF">SAMN02745131_00804</name>
</gene>
<evidence type="ECO:0000256" key="1">
    <source>
        <dbReference type="ARBA" id="ARBA00000847"/>
    </source>
</evidence>
<sequence>MGDVTIKNSETLSKWKHELKKIQFERTSKSGSTQSQEREVYDHGNAVAALLYNKQKGTVLLTRQFRLPAYLNDGEGMLLEACAGLVENGEEPEATMKREIKEEMGYEIEQLQKIFEVYSSPGSLKELLFLFVGEYDQQQKVADGGGLKDEGEDIEVVEMPLAEVIEKASSGQIRDAKTVILILWLQQKQLV</sequence>
<dbReference type="InterPro" id="IPR000086">
    <property type="entry name" value="NUDIX_hydrolase_dom"/>
</dbReference>
<dbReference type="RefSeq" id="WP_072833962.1">
    <property type="nucleotide sequence ID" value="NZ_FQUU01000003.1"/>
</dbReference>
<evidence type="ECO:0000256" key="7">
    <source>
        <dbReference type="ARBA" id="ARBA00032162"/>
    </source>
</evidence>
<dbReference type="InterPro" id="IPR020084">
    <property type="entry name" value="NUDIX_hydrolase_CS"/>
</dbReference>
<dbReference type="InterPro" id="IPR015797">
    <property type="entry name" value="NUDIX_hydrolase-like_dom_sf"/>
</dbReference>
<evidence type="ECO:0000256" key="10">
    <source>
        <dbReference type="PIRSR" id="PIRSR604385-3"/>
    </source>
</evidence>
<comment type="similarity">
    <text evidence="3">Belongs to the Nudix hydrolase family. NudK subfamily.</text>
</comment>
<dbReference type="Proteomes" id="UP000184048">
    <property type="component" value="Unassembled WGS sequence"/>
</dbReference>
<evidence type="ECO:0000256" key="9">
    <source>
        <dbReference type="PIRSR" id="PIRSR604385-2"/>
    </source>
</evidence>
<dbReference type="GO" id="GO:0016818">
    <property type="term" value="F:hydrolase activity, acting on acid anhydrides, in phosphorus-containing anhydrides"/>
    <property type="evidence" value="ECO:0007669"/>
    <property type="project" value="InterPro"/>
</dbReference>
<evidence type="ECO:0000256" key="8">
    <source>
        <dbReference type="ARBA" id="ARBA00032272"/>
    </source>
</evidence>
<dbReference type="InterPro" id="IPR004385">
    <property type="entry name" value="NDP_pyrophosphatase"/>
</dbReference>
<evidence type="ECO:0000256" key="4">
    <source>
        <dbReference type="ARBA" id="ARBA00011738"/>
    </source>
</evidence>
<dbReference type="AlphaFoldDB" id="A0A1M4VC28"/>
<evidence type="ECO:0000313" key="12">
    <source>
        <dbReference type="EMBL" id="SHE66398.1"/>
    </source>
</evidence>
<dbReference type="GO" id="GO:0006753">
    <property type="term" value="P:nucleoside phosphate metabolic process"/>
    <property type="evidence" value="ECO:0007669"/>
    <property type="project" value="TreeGrafter"/>
</dbReference>
<evidence type="ECO:0000256" key="6">
    <source>
        <dbReference type="ARBA" id="ARBA00022801"/>
    </source>
</evidence>
<evidence type="ECO:0000259" key="11">
    <source>
        <dbReference type="PROSITE" id="PS51462"/>
    </source>
</evidence>
<dbReference type="PANTHER" id="PTHR11839:SF18">
    <property type="entry name" value="NUDIX HYDROLASE DOMAIN-CONTAINING PROTEIN"/>
    <property type="match status" value="1"/>
</dbReference>
<evidence type="ECO:0000256" key="3">
    <source>
        <dbReference type="ARBA" id="ARBA00007275"/>
    </source>
</evidence>
<keyword evidence="13" id="KW-1185">Reference proteome</keyword>
<comment type="catalytic activity">
    <reaction evidence="1">
        <text>GDP-alpha-D-mannose + H2O = alpha-D-mannose 1-phosphate + GMP + 2 H(+)</text>
        <dbReference type="Rhea" id="RHEA:27978"/>
        <dbReference type="ChEBI" id="CHEBI:15377"/>
        <dbReference type="ChEBI" id="CHEBI:15378"/>
        <dbReference type="ChEBI" id="CHEBI:57527"/>
        <dbReference type="ChEBI" id="CHEBI:58115"/>
        <dbReference type="ChEBI" id="CHEBI:58409"/>
    </reaction>
</comment>
<feature type="binding site" evidence="9">
    <location>
        <position position="99"/>
    </location>
    <ligand>
        <name>Mg(2+)</name>
        <dbReference type="ChEBI" id="CHEBI:18420"/>
        <label>1</label>
    </ligand>
</feature>
<keyword evidence="6" id="KW-0378">Hydrolase</keyword>
<dbReference type="GO" id="GO:0005829">
    <property type="term" value="C:cytosol"/>
    <property type="evidence" value="ECO:0007669"/>
    <property type="project" value="TreeGrafter"/>
</dbReference>
<feature type="short sequence motif" description="Nudix box" evidence="10">
    <location>
        <begin position="84"/>
        <end position="106"/>
    </location>
</feature>
<feature type="binding site" evidence="9">
    <location>
        <position position="83"/>
    </location>
    <ligand>
        <name>Mg(2+)</name>
        <dbReference type="ChEBI" id="CHEBI:18420"/>
        <label>1</label>
    </ligand>
</feature>
<reference evidence="12 13" key="1">
    <citation type="submission" date="2016-11" db="EMBL/GenBank/DDBJ databases">
        <authorList>
            <person name="Jaros S."/>
            <person name="Januszkiewicz K."/>
            <person name="Wedrychowicz H."/>
        </authorList>
    </citation>
    <scope>NUCLEOTIDE SEQUENCE [LARGE SCALE GENOMIC DNA]</scope>
    <source>
        <strain evidence="12 13">DSM 18119</strain>
    </source>
</reference>
<organism evidence="12 13">
    <name type="scientific">Flavisolibacter ginsengisoli DSM 18119</name>
    <dbReference type="NCBI Taxonomy" id="1121884"/>
    <lineage>
        <taxon>Bacteria</taxon>
        <taxon>Pseudomonadati</taxon>
        <taxon>Bacteroidota</taxon>
        <taxon>Chitinophagia</taxon>
        <taxon>Chitinophagales</taxon>
        <taxon>Chitinophagaceae</taxon>
        <taxon>Flavisolibacter</taxon>
    </lineage>
</organism>
<dbReference type="GO" id="GO:0046872">
    <property type="term" value="F:metal ion binding"/>
    <property type="evidence" value="ECO:0007669"/>
    <property type="project" value="UniProtKB-KW"/>
</dbReference>
<accession>A0A1M4VC28</accession>
<protein>
    <recommendedName>
        <fullName evidence="5">GDP-mannose pyrophosphatase</fullName>
    </recommendedName>
    <alternativeName>
        <fullName evidence="7">GDP-mannose hydrolase</fullName>
    </alternativeName>
    <alternativeName>
        <fullName evidence="8">GDPMK</fullName>
    </alternativeName>
</protein>
<dbReference type="OrthoDB" id="1523642at2"/>
<dbReference type="GO" id="GO:0019693">
    <property type="term" value="P:ribose phosphate metabolic process"/>
    <property type="evidence" value="ECO:0007669"/>
    <property type="project" value="TreeGrafter"/>
</dbReference>
<comment type="cofactor">
    <cofactor evidence="2 9">
        <name>Mg(2+)</name>
        <dbReference type="ChEBI" id="CHEBI:18420"/>
    </cofactor>
</comment>
<feature type="binding site" evidence="9">
    <location>
        <position position="152"/>
    </location>
    <ligand>
        <name>Mg(2+)</name>
        <dbReference type="ChEBI" id="CHEBI:18420"/>
        <label>1</label>
    </ligand>
</feature>
<dbReference type="PANTHER" id="PTHR11839">
    <property type="entry name" value="UDP/ADP-SUGAR PYROPHOSPHATASE"/>
    <property type="match status" value="1"/>
</dbReference>